<feature type="transmembrane region" description="Helical" evidence="5">
    <location>
        <begin position="1299"/>
        <end position="1321"/>
    </location>
</feature>
<accession>A0A6J8CR15</accession>
<dbReference type="GO" id="GO:0032230">
    <property type="term" value="P:positive regulation of synaptic transmission, GABAergic"/>
    <property type="evidence" value="ECO:0007669"/>
    <property type="project" value="TreeGrafter"/>
</dbReference>
<dbReference type="PANTHER" id="PTHR46141:SF1">
    <property type="entry name" value="SODIUM LEAK CHANNEL NALCN"/>
    <property type="match status" value="1"/>
</dbReference>
<feature type="transmembrane region" description="Helical" evidence="5">
    <location>
        <begin position="299"/>
        <end position="323"/>
    </location>
</feature>
<feature type="transmembrane region" description="Helical" evidence="5">
    <location>
        <begin position="426"/>
        <end position="448"/>
    </location>
</feature>
<dbReference type="PANTHER" id="PTHR46141">
    <property type="entry name" value="SODIUM LEAK CHANNEL NON-SELECTIVE PROTEIN"/>
    <property type="match status" value="1"/>
</dbReference>
<feature type="transmembrane region" description="Helical" evidence="5">
    <location>
        <begin position="572"/>
        <end position="602"/>
    </location>
</feature>
<keyword evidence="3 5" id="KW-1133">Transmembrane helix</keyword>
<evidence type="ECO:0000256" key="5">
    <source>
        <dbReference type="SAM" id="Phobius"/>
    </source>
</evidence>
<feature type="transmembrane region" description="Helical" evidence="5">
    <location>
        <begin position="385"/>
        <end position="406"/>
    </location>
</feature>
<dbReference type="InterPro" id="IPR005821">
    <property type="entry name" value="Ion_trans_dom"/>
</dbReference>
<keyword evidence="2 5" id="KW-0812">Transmembrane</keyword>
<dbReference type="EMBL" id="CACVKT020005969">
    <property type="protein sequence ID" value="CAC5398913.1"/>
    <property type="molecule type" value="Genomic_DNA"/>
</dbReference>
<name>A0A6J8CR15_MYTCO</name>
<dbReference type="InterPro" id="IPR028823">
    <property type="entry name" value="NALCN"/>
</dbReference>
<dbReference type="GO" id="GO:0005886">
    <property type="term" value="C:plasma membrane"/>
    <property type="evidence" value="ECO:0007669"/>
    <property type="project" value="TreeGrafter"/>
</dbReference>
<feature type="transmembrane region" description="Helical" evidence="5">
    <location>
        <begin position="979"/>
        <end position="1000"/>
    </location>
</feature>
<evidence type="ECO:0000313" key="8">
    <source>
        <dbReference type="Proteomes" id="UP000507470"/>
    </source>
</evidence>
<dbReference type="GO" id="GO:0005261">
    <property type="term" value="F:monoatomic cation channel activity"/>
    <property type="evidence" value="ECO:0007669"/>
    <property type="project" value="InterPro"/>
</dbReference>
<dbReference type="Proteomes" id="UP000507470">
    <property type="component" value="Unassembled WGS sequence"/>
</dbReference>
<feature type="transmembrane region" description="Helical" evidence="5">
    <location>
        <begin position="111"/>
        <end position="130"/>
    </location>
</feature>
<feature type="transmembrane region" description="Helical" evidence="5">
    <location>
        <begin position="1238"/>
        <end position="1256"/>
    </location>
</feature>
<feature type="transmembrane region" description="Helical" evidence="5">
    <location>
        <begin position="1201"/>
        <end position="1226"/>
    </location>
</feature>
<evidence type="ECO:0000259" key="6">
    <source>
        <dbReference type="Pfam" id="PF00520"/>
    </source>
</evidence>
<dbReference type="FunFam" id="1.20.120.350:FF:000030">
    <property type="entry name" value="sodium leak channel non-selective protein"/>
    <property type="match status" value="1"/>
</dbReference>
<evidence type="ECO:0000256" key="2">
    <source>
        <dbReference type="ARBA" id="ARBA00022692"/>
    </source>
</evidence>
<reference evidence="7 8" key="1">
    <citation type="submission" date="2020-06" db="EMBL/GenBank/DDBJ databases">
        <authorList>
            <person name="Li R."/>
            <person name="Bekaert M."/>
        </authorList>
    </citation>
    <scope>NUCLEOTIDE SEQUENCE [LARGE SCALE GENOMIC DNA]</scope>
    <source>
        <strain evidence="8">wild</strain>
    </source>
</reference>
<feature type="transmembrane region" description="Helical" evidence="5">
    <location>
        <begin position="885"/>
        <end position="904"/>
    </location>
</feature>
<organism evidence="7 8">
    <name type="scientific">Mytilus coruscus</name>
    <name type="common">Sea mussel</name>
    <dbReference type="NCBI Taxonomy" id="42192"/>
    <lineage>
        <taxon>Eukaryota</taxon>
        <taxon>Metazoa</taxon>
        <taxon>Spiralia</taxon>
        <taxon>Lophotrochozoa</taxon>
        <taxon>Mollusca</taxon>
        <taxon>Bivalvia</taxon>
        <taxon>Autobranchia</taxon>
        <taxon>Pteriomorphia</taxon>
        <taxon>Mytilida</taxon>
        <taxon>Mytiloidea</taxon>
        <taxon>Mytilidae</taxon>
        <taxon>Mytilinae</taxon>
        <taxon>Mytilus</taxon>
    </lineage>
</organism>
<feature type="transmembrane region" description="Helical" evidence="5">
    <location>
        <begin position="1262"/>
        <end position="1279"/>
    </location>
</feature>
<protein>
    <submittedName>
        <fullName evidence="7">NALCN</fullName>
    </submittedName>
</protein>
<feature type="transmembrane region" description="Helical" evidence="5">
    <location>
        <begin position="181"/>
        <end position="203"/>
    </location>
</feature>
<feature type="transmembrane region" description="Helical" evidence="5">
    <location>
        <begin position="1170"/>
        <end position="1189"/>
    </location>
</feature>
<feature type="transmembrane region" description="Helical" evidence="5">
    <location>
        <begin position="841"/>
        <end position="865"/>
    </location>
</feature>
<feature type="domain" description="Ion transport" evidence="6">
    <location>
        <begin position="46"/>
        <end position="332"/>
    </location>
</feature>
<dbReference type="Pfam" id="PF00520">
    <property type="entry name" value="Ion_trans"/>
    <property type="match status" value="4"/>
</dbReference>
<feature type="domain" description="Ion transport" evidence="6">
    <location>
        <begin position="1172"/>
        <end position="1347"/>
    </location>
</feature>
<feature type="transmembrane region" description="Helical" evidence="5">
    <location>
        <begin position="1094"/>
        <end position="1117"/>
    </location>
</feature>
<evidence type="ECO:0000256" key="3">
    <source>
        <dbReference type="ARBA" id="ARBA00022989"/>
    </source>
</evidence>
<feature type="domain" description="Ion transport" evidence="6">
    <location>
        <begin position="384"/>
        <end position="607"/>
    </location>
</feature>
<feature type="transmembrane region" description="Helical" evidence="5">
    <location>
        <begin position="916"/>
        <end position="934"/>
    </location>
</feature>
<keyword evidence="4 5" id="KW-0472">Membrane</keyword>
<dbReference type="InterPro" id="IPR027359">
    <property type="entry name" value="Volt_channel_dom_sf"/>
</dbReference>
<dbReference type="SUPFAM" id="SSF81324">
    <property type="entry name" value="Voltage-gated potassium channels"/>
    <property type="match status" value="4"/>
</dbReference>
<sequence length="1352" mass="156114">MVNMLVNRKTSFKENYPVADYGPDENLNDNADIDWVNRAFVRRLLRLCAFVSILSVSMNTPKTFEENKGLEYLTFIFDLIVTFLFTAEMIAKMHIRGIYKGENAYLKDRWCQFDGFMVLFLWVSVILQVFEMTDIVQQEWYLSVLRCPRPLILIRVFRVFLKFQLPKARINSIFKRSGRQVYNVSIFFLFFMSLYGILGVQFFGELKHHCVKNHVNSTSDLTILDLAIPDAFCSPVPDYGYQCPEGMKCMALELAKAKRGFDGFDEFLTSFFTVYEAGSQEGWVFMMYDALDSLPSGLAYLYFISLIFLMAWLVKNIFIAVIIESVAEIRVQFQHMWGPRGSAADSDSSQVISSEGNMWKMVLIDENKAKGLAPPFFQKILCSNAFHTFILCLVLASSITGANLSFDYKTKFNDGIPDGFYYAEVVFTLLFDLEAIFKIWCLGLYGYLRRSLHKFELLLAIGTTLHIIPKLYRTQLTYFQVLRVVRLVKASPMLEDFCFKIFGPGKKLGSLIMLTISLLIIASSISLQLFCNIPNFDKFSTFPHSFMSMFQILTQEGWVEVMDGVLTKADHWFLTIIVSIYFTFYHLFVTLIVISSFVAVILDNLELDEDLKKLKQVKAREQSAETQEQLPLRLRIFTKFPNHPQMVYLYKIPSEFDISDVRESFMRQHIEPEVRLALDIQEHDHDVIPYVKKSPVRLVKHGSHSVKSGGLLEKRSGITSIVRDSAHQKMQVCGSTQLVATGSKSLFSHQYQLRMDRRSMRGSRPGIWQQKKQQAEIKRNQQEEDLRENHPFFDTPLFAVGRESKFRKFCKAVVNAKYNYMDKEPGSGKDLARKYRSLEKLLGLVTYLDWVMIFVTIMSCISMLFETPHSRLMDNANLQIAEYLFVIFMSIEMGLKVMAHGLFFTPKAMLKDFSGILDLFIYFVSLIFLCWMPKNVPVQIEGARLFMILRCARPLRIFALVPHMRQVVYELVRGFKEILLVSVLLIVLMFVFATFGVHLLGGKLARCNDPDIKREEDCHGIFLQKVFVTRMKVPDGPNEMQPAFYVPRVWTNPHNFDFDNIGNAMLALFEVLSLEGWLEVRDVIIERVDAVHAIYVHLFVFIGYMIGLTLFVGVVIANYSENKGTALLTVDQRRWLDLKGRIKLAQPLHIPPRPDGNGFRAKMYDITQHLMFKRGTVICILLNCGTLAFPWRCGEKSDTTLILASLASLFTLMFFCEVIMKIIALTPRGYWTSRRNRFDMFVTFLGVIWMILHFIRSNDEKINQFGFTVIVLRFFTITGKHATLKMLMQTVLMSVFKSFFIIMGMFLLMLFYAYTGVILFGTVKYGYNLDRHANFQTASHAIALLFKRLCYS</sequence>
<dbReference type="OrthoDB" id="10069766at2759"/>
<feature type="domain" description="Ion transport" evidence="6">
    <location>
        <begin position="847"/>
        <end position="1123"/>
    </location>
</feature>
<evidence type="ECO:0000256" key="4">
    <source>
        <dbReference type="ARBA" id="ARBA00023136"/>
    </source>
</evidence>
<feature type="transmembrane region" description="Helical" evidence="5">
    <location>
        <begin position="508"/>
        <end position="530"/>
    </location>
</feature>
<dbReference type="GO" id="GO:0032224">
    <property type="term" value="P:positive regulation of synaptic transmission, cholinergic"/>
    <property type="evidence" value="ECO:0007669"/>
    <property type="project" value="TreeGrafter"/>
</dbReference>
<dbReference type="Gene3D" id="1.20.120.350">
    <property type="entry name" value="Voltage-gated potassium channels. Chain C"/>
    <property type="match status" value="4"/>
</dbReference>
<comment type="subcellular location">
    <subcellularLocation>
        <location evidence="1">Membrane</location>
        <topology evidence="1">Multi-pass membrane protein</topology>
    </subcellularLocation>
</comment>
<feature type="transmembrane region" description="Helical" evidence="5">
    <location>
        <begin position="72"/>
        <end position="91"/>
    </location>
</feature>
<dbReference type="Gene3D" id="1.10.287.70">
    <property type="match status" value="3"/>
</dbReference>
<proteinExistence type="predicted"/>
<evidence type="ECO:0000256" key="1">
    <source>
        <dbReference type="ARBA" id="ARBA00004141"/>
    </source>
</evidence>
<keyword evidence="8" id="KW-1185">Reference proteome</keyword>
<evidence type="ECO:0000313" key="7">
    <source>
        <dbReference type="EMBL" id="CAC5398913.1"/>
    </source>
</evidence>
<gene>
    <name evidence="7" type="ORF">MCOR_33235</name>
</gene>